<name>A0A813IC78_POLGL</name>
<protein>
    <submittedName>
        <fullName evidence="1">Uncharacterized protein</fullName>
    </submittedName>
</protein>
<dbReference type="Gene3D" id="1.25.10.10">
    <property type="entry name" value="Leucine-rich Repeat Variant"/>
    <property type="match status" value="1"/>
</dbReference>
<dbReference type="InterPro" id="IPR011989">
    <property type="entry name" value="ARM-like"/>
</dbReference>
<evidence type="ECO:0000313" key="2">
    <source>
        <dbReference type="Proteomes" id="UP000626109"/>
    </source>
</evidence>
<dbReference type="AlphaFoldDB" id="A0A813IC78"/>
<dbReference type="EMBL" id="CAJNNW010008667">
    <property type="protein sequence ID" value="CAE8650260.1"/>
    <property type="molecule type" value="Genomic_DNA"/>
</dbReference>
<reference evidence="1" key="1">
    <citation type="submission" date="2021-02" db="EMBL/GenBank/DDBJ databases">
        <authorList>
            <person name="Dougan E. K."/>
            <person name="Rhodes N."/>
            <person name="Thang M."/>
            <person name="Chan C."/>
        </authorList>
    </citation>
    <scope>NUCLEOTIDE SEQUENCE</scope>
</reference>
<proteinExistence type="predicted"/>
<sequence>MHIRCSLETAEGCLAQPVYEGTAWCVATKSAKPFEGVVVPPVPLNVHDMEVASARWKAAKERSKRRQVCLVRPDDAEASPRFARSVELPLMVSEGQAAVEEYLAGAFGRQLKASFLPGSGTSGDAGPILGEGVRLAQDVLVQQFGWSSEGQRVTSIEAEVVPLPSGTQVQLCARVGEIRAGGIAEVLVTGWLLDKPVLRLRVSWRAEVGRCFGLTCVRSSRVDLGLPLSFGPSRLSNKAAGEAVAVHLKDWRSAVRRSALAAISRLFAGGAARPSLVKILLPCLEDPDAGIRSIVAQTLPDVAKSDEKVAIDDMMARLKTGGAAKTNEAQLAACEAGLLQLGGDFVCKTSLSAGLRMIVISLYCSLTSAAIAESVKHTQAFQSRWDACWYQL</sequence>
<organism evidence="1 2">
    <name type="scientific">Polarella glacialis</name>
    <name type="common">Dinoflagellate</name>
    <dbReference type="NCBI Taxonomy" id="89957"/>
    <lineage>
        <taxon>Eukaryota</taxon>
        <taxon>Sar</taxon>
        <taxon>Alveolata</taxon>
        <taxon>Dinophyceae</taxon>
        <taxon>Suessiales</taxon>
        <taxon>Suessiaceae</taxon>
        <taxon>Polarella</taxon>
    </lineage>
</organism>
<accession>A0A813IC78</accession>
<dbReference type="SUPFAM" id="SSF48371">
    <property type="entry name" value="ARM repeat"/>
    <property type="match status" value="1"/>
</dbReference>
<evidence type="ECO:0000313" key="1">
    <source>
        <dbReference type="EMBL" id="CAE8650260.1"/>
    </source>
</evidence>
<dbReference type="Proteomes" id="UP000626109">
    <property type="component" value="Unassembled WGS sequence"/>
</dbReference>
<gene>
    <name evidence="1" type="ORF">PGLA2088_LOCUS8127</name>
</gene>
<dbReference type="InterPro" id="IPR016024">
    <property type="entry name" value="ARM-type_fold"/>
</dbReference>
<comment type="caution">
    <text evidence="1">The sequence shown here is derived from an EMBL/GenBank/DDBJ whole genome shotgun (WGS) entry which is preliminary data.</text>
</comment>